<dbReference type="Pfam" id="PF00149">
    <property type="entry name" value="Metallophos"/>
    <property type="match status" value="1"/>
</dbReference>
<organism evidence="4 5">
    <name type="scientific">Aurantimonas coralicida</name>
    <dbReference type="NCBI Taxonomy" id="182270"/>
    <lineage>
        <taxon>Bacteria</taxon>
        <taxon>Pseudomonadati</taxon>
        <taxon>Pseudomonadota</taxon>
        <taxon>Alphaproteobacteria</taxon>
        <taxon>Hyphomicrobiales</taxon>
        <taxon>Aurantimonadaceae</taxon>
        <taxon>Aurantimonas</taxon>
    </lineage>
</organism>
<evidence type="ECO:0000259" key="3">
    <source>
        <dbReference type="Pfam" id="PF00149"/>
    </source>
</evidence>
<dbReference type="GO" id="GO:0016020">
    <property type="term" value="C:membrane"/>
    <property type="evidence" value="ECO:0007669"/>
    <property type="project" value="GOC"/>
</dbReference>
<dbReference type="Gene3D" id="3.60.21.10">
    <property type="match status" value="1"/>
</dbReference>
<proteinExistence type="predicted"/>
<dbReference type="PANTHER" id="PTHR31302">
    <property type="entry name" value="TRANSMEMBRANE PROTEIN WITH METALLOPHOSPHOESTERASE DOMAIN-RELATED"/>
    <property type="match status" value="1"/>
</dbReference>
<protein>
    <submittedName>
        <fullName evidence="4">Metallophosphoesterase</fullName>
    </submittedName>
</protein>
<dbReference type="InterPro" id="IPR051158">
    <property type="entry name" value="Metallophosphoesterase_sf"/>
</dbReference>
<evidence type="ECO:0000256" key="2">
    <source>
        <dbReference type="ARBA" id="ARBA00022801"/>
    </source>
</evidence>
<dbReference type="SUPFAM" id="SSF56300">
    <property type="entry name" value="Metallo-dependent phosphatases"/>
    <property type="match status" value="1"/>
</dbReference>
<feature type="domain" description="Calcineurin-like phosphoesterase" evidence="3">
    <location>
        <begin position="193"/>
        <end position="351"/>
    </location>
</feature>
<dbReference type="Proteomes" id="UP000885680">
    <property type="component" value="Unassembled WGS sequence"/>
</dbReference>
<name>A0A9C9NE33_9HYPH</name>
<reference evidence="4" key="1">
    <citation type="journal article" date="2020" name="mSystems">
        <title>Genome- and Community-Level Interaction Insights into Carbon Utilization and Element Cycling Functions of Hydrothermarchaeota in Hydrothermal Sediment.</title>
        <authorList>
            <person name="Zhou Z."/>
            <person name="Liu Y."/>
            <person name="Xu W."/>
            <person name="Pan J."/>
            <person name="Luo Z.H."/>
            <person name="Li M."/>
        </authorList>
    </citation>
    <scope>NUCLEOTIDE SEQUENCE</scope>
    <source>
        <strain evidence="4">HyVt-347</strain>
    </source>
</reference>
<dbReference type="PANTHER" id="PTHR31302:SF31">
    <property type="entry name" value="PHOSPHODIESTERASE YAEI"/>
    <property type="match status" value="1"/>
</dbReference>
<keyword evidence="1" id="KW-0479">Metal-binding</keyword>
<dbReference type="InterPro" id="IPR004843">
    <property type="entry name" value="Calcineurin-like_PHP"/>
</dbReference>
<dbReference type="GO" id="GO:0008758">
    <property type="term" value="F:UDP-2,3-diacylglucosamine hydrolase activity"/>
    <property type="evidence" value="ECO:0007669"/>
    <property type="project" value="TreeGrafter"/>
</dbReference>
<sequence length="416" mass="46395">MSAPVLPKTDTYKCAVFSLSADGPHRTRYRHNDIDQTAALTRINVEAVSSPTRCISRRARAAWGAEHASVSPDRYGLRVRKIPQGVAGKKAGTVRSPDLTQEERDALALLEARIGHLHVRQRLGLEKDYEAHVFRRGTHFFHIENWYSIHGLIRGGLKLVGLHRRGQRNAHRIQVRHNEVRLAELPAAFDGYTILQLSDLHFGMSSGFLGSLLEMLVPLRYDLCVLTGDYRALTFGPWEAAVDDLRRLRPHLSGPVYAILGNHDTIRMVPGMEDAGYSLLLNEWVRLSRDSVTVYLAGIDDAHFYRLENYHRAAHDIPQNAVSILLSHTPEAYRHAAHAGFDLMLCGHTHGGQICLPGGIPILTDADSPRAMAKGPWRWHDMGGYTSAGAGTSIVDVRLNCPPEVTLHRLRRASPQ</sequence>
<dbReference type="GO" id="GO:0009245">
    <property type="term" value="P:lipid A biosynthetic process"/>
    <property type="evidence" value="ECO:0007669"/>
    <property type="project" value="TreeGrafter"/>
</dbReference>
<keyword evidence="2" id="KW-0378">Hydrolase</keyword>
<evidence type="ECO:0000313" key="4">
    <source>
        <dbReference type="EMBL" id="HET99589.1"/>
    </source>
</evidence>
<dbReference type="AlphaFoldDB" id="A0A9C9NE33"/>
<comment type="caution">
    <text evidence="4">The sequence shown here is derived from an EMBL/GenBank/DDBJ whole genome shotgun (WGS) entry which is preliminary data.</text>
</comment>
<accession>A0A9C9NE33</accession>
<dbReference type="GO" id="GO:0046872">
    <property type="term" value="F:metal ion binding"/>
    <property type="evidence" value="ECO:0007669"/>
    <property type="project" value="UniProtKB-KW"/>
</dbReference>
<evidence type="ECO:0000313" key="5">
    <source>
        <dbReference type="Proteomes" id="UP000885680"/>
    </source>
</evidence>
<evidence type="ECO:0000256" key="1">
    <source>
        <dbReference type="ARBA" id="ARBA00022723"/>
    </source>
</evidence>
<gene>
    <name evidence="4" type="ORF">ENH89_04315</name>
</gene>
<dbReference type="EMBL" id="DRGN01000061">
    <property type="protein sequence ID" value="HET99589.1"/>
    <property type="molecule type" value="Genomic_DNA"/>
</dbReference>
<dbReference type="InterPro" id="IPR029052">
    <property type="entry name" value="Metallo-depent_PP-like"/>
</dbReference>